<dbReference type="AlphaFoldDB" id="U7QMS0"/>
<evidence type="ECO:0000313" key="4">
    <source>
        <dbReference type="Proteomes" id="UP000017127"/>
    </source>
</evidence>
<dbReference type="InterPro" id="IPR037257">
    <property type="entry name" value="T2SS_E_N_sf"/>
</dbReference>
<dbReference type="Gene3D" id="3.30.300.160">
    <property type="entry name" value="Type II secretion system, protein E, N-terminal domain"/>
    <property type="match status" value="1"/>
</dbReference>
<dbReference type="Proteomes" id="UP000017127">
    <property type="component" value="Unassembled WGS sequence"/>
</dbReference>
<comment type="caution">
    <text evidence="3">The sequence shown here is derived from an EMBL/GenBank/DDBJ whole genome shotgun (WGS) entry which is preliminary data.</text>
</comment>
<dbReference type="EMBL" id="AUZM01000005">
    <property type="protein sequence ID" value="ERT09183.1"/>
    <property type="molecule type" value="Genomic_DNA"/>
</dbReference>
<dbReference type="SUPFAM" id="SSF160246">
    <property type="entry name" value="EspE N-terminal domain-like"/>
    <property type="match status" value="1"/>
</dbReference>
<evidence type="ECO:0000259" key="2">
    <source>
        <dbReference type="Pfam" id="PF05157"/>
    </source>
</evidence>
<evidence type="ECO:0000313" key="3">
    <source>
        <dbReference type="EMBL" id="ERT09183.1"/>
    </source>
</evidence>
<name>U7QMS0_9CYAN</name>
<dbReference type="Pfam" id="PF05157">
    <property type="entry name" value="MshEN"/>
    <property type="match status" value="1"/>
</dbReference>
<feature type="domain" description="Type II secretion system protein GspE N-terminal" evidence="2">
    <location>
        <begin position="31"/>
        <end position="87"/>
    </location>
</feature>
<feature type="region of interest" description="Disordered" evidence="1">
    <location>
        <begin position="149"/>
        <end position="173"/>
    </location>
</feature>
<organism evidence="3 4">
    <name type="scientific">Lyngbya aestuarii BL J</name>
    <dbReference type="NCBI Taxonomy" id="1348334"/>
    <lineage>
        <taxon>Bacteria</taxon>
        <taxon>Bacillati</taxon>
        <taxon>Cyanobacteriota</taxon>
        <taxon>Cyanophyceae</taxon>
        <taxon>Oscillatoriophycideae</taxon>
        <taxon>Oscillatoriales</taxon>
        <taxon>Microcoleaceae</taxon>
        <taxon>Lyngbya</taxon>
    </lineage>
</organism>
<gene>
    <name evidence="3" type="ORF">M595_0859</name>
</gene>
<keyword evidence="4" id="KW-1185">Reference proteome</keyword>
<sequence length="380" mass="42960">MGVEESTIFFYRQMLAQTPTNEATSMDAEQIFPLIDSILPFEVCLHYQVLPLSLTDDCLHLGVVDPDDHSALDYINKILAYRNCSIVTQKISFPEQEVILSAYLYHTQHPNPEVDTPQNNSKNNFKIEQKSTSNHKEVSNNCSCTESKSTQTRVNSSLNSSTPVAQSTSETSKIDKSMEQNLLNLEIYTNHLNDPLEILATLTPDHLLHELLGRILAGGIGRLYFEHQASTGRILWSQDGVLKSVLEDLEASQFQGVIKELKRLIELPLIPVDKPKQAEVERIYRGSHILLRLRVTPGEYGEEANLQVLRGAALKFHQQHKMTVLSRDALRLAQQLEKKLAEIEERADSTALPSDNLPLLTQLLKTILQQVEELLHKNEH</sequence>
<feature type="compositionally biased region" description="Polar residues" evidence="1">
    <location>
        <begin position="149"/>
        <end position="171"/>
    </location>
</feature>
<proteinExistence type="predicted"/>
<dbReference type="PATRIC" id="fig|1348334.3.peg.839"/>
<accession>U7QMS0</accession>
<reference evidence="3 4" key="1">
    <citation type="journal article" date="2013" name="Front. Microbiol.">
        <title>Comparative genomic analyses of the cyanobacterium, Lyngbya aestuarii BL J, a powerful hydrogen producer.</title>
        <authorList>
            <person name="Kothari A."/>
            <person name="Vaughn M."/>
            <person name="Garcia-Pichel F."/>
        </authorList>
    </citation>
    <scope>NUCLEOTIDE SEQUENCE [LARGE SCALE GENOMIC DNA]</scope>
    <source>
        <strain evidence="3 4">BL J</strain>
    </source>
</reference>
<dbReference type="InterPro" id="IPR007831">
    <property type="entry name" value="T2SS_GspE_N"/>
</dbReference>
<protein>
    <submittedName>
        <fullName evidence="3">Type II secretion system (T2SS), E, N-terminal domain protein</fullName>
    </submittedName>
</protein>
<evidence type="ECO:0000256" key="1">
    <source>
        <dbReference type="SAM" id="MobiDB-lite"/>
    </source>
</evidence>